<dbReference type="GO" id="GO:0008168">
    <property type="term" value="F:methyltransferase activity"/>
    <property type="evidence" value="ECO:0007669"/>
    <property type="project" value="UniProtKB-KW"/>
</dbReference>
<sequence>MSPDAYLQMAATEATHWWFRARREILQALLAGLGLPAGARILEIGSGTGGNLGMLEAFGAVSALEMDDTARAIANRRTGWRFDIRAGRCPDDVPFGDQRFDLICFFDCLEHIEDDAAALRRISDYLAPGGAIVVTVPAYQWLWSGHDTFLHHYRRYDRAALERCARAAGCTIVRSSYFNTLLFPLAVVARTIDRLLHRARSSGDALGPRAVNAALYRIFRTERGWLPKHSLPFGVSLFAVLTKCSEPR</sequence>
<dbReference type="InterPro" id="IPR029063">
    <property type="entry name" value="SAM-dependent_MTases_sf"/>
</dbReference>
<dbReference type="PANTHER" id="PTHR43464:SF19">
    <property type="entry name" value="UBIQUINONE BIOSYNTHESIS O-METHYLTRANSFERASE, MITOCHONDRIAL"/>
    <property type="match status" value="1"/>
</dbReference>
<dbReference type="Pfam" id="PF13489">
    <property type="entry name" value="Methyltransf_23"/>
    <property type="match status" value="1"/>
</dbReference>
<organism evidence="4">
    <name type="scientific">Burkholderia pseudomallei 1710a</name>
    <dbReference type="NCBI Taxonomy" id="320371"/>
    <lineage>
        <taxon>Bacteria</taxon>
        <taxon>Pseudomonadati</taxon>
        <taxon>Pseudomonadota</taxon>
        <taxon>Betaproteobacteria</taxon>
        <taxon>Burkholderiales</taxon>
        <taxon>Burkholderiaceae</taxon>
        <taxon>Burkholderia</taxon>
        <taxon>pseudomallei group</taxon>
    </lineage>
</organism>
<evidence type="ECO:0000256" key="3">
    <source>
        <dbReference type="ARBA" id="ARBA00022691"/>
    </source>
</evidence>
<dbReference type="HOGENOM" id="CLU_082726_0_1_4"/>
<dbReference type="RefSeq" id="WP_004529401.1">
    <property type="nucleotide sequence ID" value="NZ_CM000833.1"/>
</dbReference>
<name>A0A0E1VU01_BURPE</name>
<keyword evidence="1" id="KW-0489">Methyltransferase</keyword>
<dbReference type="AlphaFoldDB" id="A0A0E1VU01"/>
<dbReference type="GO" id="GO:0032259">
    <property type="term" value="P:methylation"/>
    <property type="evidence" value="ECO:0007669"/>
    <property type="project" value="UniProtKB-KW"/>
</dbReference>
<proteinExistence type="predicted"/>
<gene>
    <name evidence="4" type="ORF">BURPS1710A_A2244</name>
</gene>
<dbReference type="Proteomes" id="UP000001812">
    <property type="component" value="Chromosome II"/>
</dbReference>
<reference evidence="4" key="1">
    <citation type="submission" date="2009-05" db="EMBL/GenBank/DDBJ databases">
        <authorList>
            <person name="Harkins D.M."/>
            <person name="DeShazer D."/>
            <person name="Woods D.E."/>
            <person name="Brinkac L.M."/>
            <person name="Brown K.A."/>
            <person name="Hung G.C."/>
            <person name="Tuanyok A."/>
            <person name="Zhang B."/>
            <person name="Nierman W.C."/>
        </authorList>
    </citation>
    <scope>NUCLEOTIDE SEQUENCE [LARGE SCALE GENOMIC DNA]</scope>
    <source>
        <strain evidence="4">1710a</strain>
    </source>
</reference>
<protein>
    <recommendedName>
        <fullName evidence="5">Methyltransferase</fullName>
    </recommendedName>
</protein>
<evidence type="ECO:0000256" key="1">
    <source>
        <dbReference type="ARBA" id="ARBA00022603"/>
    </source>
</evidence>
<dbReference type="CDD" id="cd02440">
    <property type="entry name" value="AdoMet_MTases"/>
    <property type="match status" value="1"/>
</dbReference>
<dbReference type="SUPFAM" id="SSF53335">
    <property type="entry name" value="S-adenosyl-L-methionine-dependent methyltransferases"/>
    <property type="match status" value="1"/>
</dbReference>
<accession>A0A0E1VU01</accession>
<evidence type="ECO:0000313" key="4">
    <source>
        <dbReference type="EMBL" id="EET03466.1"/>
    </source>
</evidence>
<keyword evidence="3" id="KW-0949">S-adenosyl-L-methionine</keyword>
<dbReference type="PANTHER" id="PTHR43464">
    <property type="entry name" value="METHYLTRANSFERASE"/>
    <property type="match status" value="1"/>
</dbReference>
<dbReference type="Gene3D" id="3.40.50.150">
    <property type="entry name" value="Vaccinia Virus protein VP39"/>
    <property type="match status" value="1"/>
</dbReference>
<dbReference type="EMBL" id="CM000833">
    <property type="protein sequence ID" value="EET03466.1"/>
    <property type="molecule type" value="Genomic_DNA"/>
</dbReference>
<keyword evidence="2" id="KW-0808">Transferase</keyword>
<evidence type="ECO:0008006" key="5">
    <source>
        <dbReference type="Google" id="ProtNLM"/>
    </source>
</evidence>
<evidence type="ECO:0000256" key="2">
    <source>
        <dbReference type="ARBA" id="ARBA00022679"/>
    </source>
</evidence>